<dbReference type="PIRSF" id="PIRSF038001">
    <property type="entry name" value="Caspase_ICE"/>
    <property type="match status" value="1"/>
</dbReference>
<evidence type="ECO:0000256" key="7">
    <source>
        <dbReference type="PIRSR" id="PIRSR038001-1"/>
    </source>
</evidence>
<keyword evidence="4" id="KW-0378">Hydrolase</keyword>
<evidence type="ECO:0000259" key="10">
    <source>
        <dbReference type="PROSITE" id="PS50207"/>
    </source>
</evidence>
<keyword evidence="5" id="KW-0788">Thiol protease</keyword>
<feature type="active site" evidence="7">
    <location>
        <position position="272"/>
    </location>
</feature>
<keyword evidence="2" id="KW-0645">Protease</keyword>
<dbReference type="InterPro" id="IPR011600">
    <property type="entry name" value="Pept_C14_caspase"/>
</dbReference>
<evidence type="ECO:0000256" key="5">
    <source>
        <dbReference type="ARBA" id="ARBA00022807"/>
    </source>
</evidence>
<comment type="similarity">
    <text evidence="1 8">Belongs to the peptidase C14A family.</text>
</comment>
<dbReference type="InterPro" id="IPR001309">
    <property type="entry name" value="Pept_C14_p20"/>
</dbReference>
<dbReference type="InterPro" id="IPR011029">
    <property type="entry name" value="DEATH-like_dom_sf"/>
</dbReference>
<evidence type="ECO:0000259" key="12">
    <source>
        <dbReference type="PROSITE" id="PS50209"/>
    </source>
</evidence>
<dbReference type="InterPro" id="IPR015917">
    <property type="entry name" value="Pept_C14A"/>
</dbReference>
<keyword evidence="13" id="KW-1185">Reference proteome</keyword>
<evidence type="ECO:0000256" key="6">
    <source>
        <dbReference type="ARBA" id="ARBA00023145"/>
    </source>
</evidence>
<name>A0A1I8A3N4_9BILA</name>
<dbReference type="Proteomes" id="UP000095287">
    <property type="component" value="Unplaced"/>
</dbReference>
<dbReference type="InterPro" id="IPR033139">
    <property type="entry name" value="Caspase_cys_AS"/>
</dbReference>
<organism evidence="13 14">
    <name type="scientific">Steinernema glaseri</name>
    <dbReference type="NCBI Taxonomy" id="37863"/>
    <lineage>
        <taxon>Eukaryota</taxon>
        <taxon>Metazoa</taxon>
        <taxon>Ecdysozoa</taxon>
        <taxon>Nematoda</taxon>
        <taxon>Chromadorea</taxon>
        <taxon>Rhabditida</taxon>
        <taxon>Tylenchina</taxon>
        <taxon>Panagrolaimomorpha</taxon>
        <taxon>Strongyloidoidea</taxon>
        <taxon>Steinernematidae</taxon>
        <taxon>Steinernema</taxon>
    </lineage>
</organism>
<dbReference type="SUPFAM" id="SSF52129">
    <property type="entry name" value="Caspase-like"/>
    <property type="match status" value="1"/>
</dbReference>
<dbReference type="Gene3D" id="1.10.533.10">
    <property type="entry name" value="Death Domain, Fas"/>
    <property type="match status" value="1"/>
</dbReference>
<dbReference type="InterPro" id="IPR029030">
    <property type="entry name" value="Caspase-like_dom_sf"/>
</dbReference>
<dbReference type="GO" id="GO:0042981">
    <property type="term" value="P:regulation of apoptotic process"/>
    <property type="evidence" value="ECO:0007669"/>
    <property type="project" value="InterPro"/>
</dbReference>
<dbReference type="SMART" id="SM00115">
    <property type="entry name" value="CASc"/>
    <property type="match status" value="1"/>
</dbReference>
<dbReference type="Gene3D" id="3.40.50.1460">
    <property type="match status" value="1"/>
</dbReference>
<dbReference type="PRINTS" id="PR00376">
    <property type="entry name" value="IL1BCENZYME"/>
</dbReference>
<dbReference type="AlphaFoldDB" id="A0A1I8A3N4"/>
<evidence type="ECO:0000256" key="8">
    <source>
        <dbReference type="RuleBase" id="RU003971"/>
    </source>
</evidence>
<dbReference type="GO" id="GO:0006508">
    <property type="term" value="P:proteolysis"/>
    <property type="evidence" value="ECO:0007669"/>
    <property type="project" value="UniProtKB-KW"/>
</dbReference>
<dbReference type="PROSITE" id="PS50207">
    <property type="entry name" value="CASPASE_P10"/>
    <property type="match status" value="1"/>
</dbReference>
<protein>
    <submittedName>
        <fullName evidence="14">Caspase-7</fullName>
    </submittedName>
</protein>
<evidence type="ECO:0000256" key="4">
    <source>
        <dbReference type="ARBA" id="ARBA00022801"/>
    </source>
</evidence>
<dbReference type="InterPro" id="IPR002138">
    <property type="entry name" value="Pept_C14_p10"/>
</dbReference>
<dbReference type="WBParaSite" id="L893_g3225.t1">
    <property type="protein sequence ID" value="L893_g3225.t1"/>
    <property type="gene ID" value="L893_g3225"/>
</dbReference>
<reference evidence="14" key="1">
    <citation type="submission" date="2016-11" db="UniProtKB">
        <authorList>
            <consortium name="WormBaseParasite"/>
        </authorList>
    </citation>
    <scope>IDENTIFICATION</scope>
</reference>
<dbReference type="GO" id="GO:0006915">
    <property type="term" value="P:apoptotic process"/>
    <property type="evidence" value="ECO:0007669"/>
    <property type="project" value="UniProtKB-KW"/>
</dbReference>
<feature type="domain" description="Caspase family p10" evidence="10">
    <location>
        <begin position="349"/>
        <end position="438"/>
    </location>
</feature>
<keyword evidence="3" id="KW-0053">Apoptosis</keyword>
<dbReference type="PROSITE" id="PS50209">
    <property type="entry name" value="CARD"/>
    <property type="match status" value="1"/>
</dbReference>
<proteinExistence type="inferred from homology"/>
<dbReference type="PROSITE" id="PS50208">
    <property type="entry name" value="CASPASE_P20"/>
    <property type="match status" value="1"/>
</dbReference>
<keyword evidence="6" id="KW-0865">Zymogen</keyword>
<feature type="domain" description="Caspase family p20" evidence="11">
    <location>
        <begin position="196"/>
        <end position="319"/>
    </location>
</feature>
<evidence type="ECO:0000313" key="13">
    <source>
        <dbReference type="Proteomes" id="UP000095287"/>
    </source>
</evidence>
<dbReference type="Pfam" id="PF00656">
    <property type="entry name" value="Peptidase_C14"/>
    <property type="match status" value="1"/>
</dbReference>
<dbReference type="InterPro" id="IPR002398">
    <property type="entry name" value="Pept_C14"/>
</dbReference>
<evidence type="ECO:0000259" key="11">
    <source>
        <dbReference type="PROSITE" id="PS50208"/>
    </source>
</evidence>
<dbReference type="GO" id="GO:0004197">
    <property type="term" value="F:cysteine-type endopeptidase activity"/>
    <property type="evidence" value="ECO:0007669"/>
    <property type="project" value="InterPro"/>
</dbReference>
<dbReference type="CDD" id="cd00032">
    <property type="entry name" value="CASc"/>
    <property type="match status" value="1"/>
</dbReference>
<evidence type="ECO:0000313" key="14">
    <source>
        <dbReference type="WBParaSite" id="L893_g3225.t1"/>
    </source>
</evidence>
<evidence type="ECO:0000256" key="3">
    <source>
        <dbReference type="ARBA" id="ARBA00022703"/>
    </source>
</evidence>
<evidence type="ECO:0000256" key="9">
    <source>
        <dbReference type="SAM" id="MobiDB-lite"/>
    </source>
</evidence>
<dbReference type="PROSITE" id="PS01121">
    <property type="entry name" value="CASPASE_HIS"/>
    <property type="match status" value="1"/>
</dbReference>
<dbReference type="SUPFAM" id="SSF47986">
    <property type="entry name" value="DEATH domain"/>
    <property type="match status" value="1"/>
</dbReference>
<sequence>MAGIGKLTKAQNDCLKTHLDRMIKTMNVPAVLDFLADATVVNSYAKEEMIEMDRHEQAYELYSLLKRKGELAFKVFYDALNSTGHYDFVRIIDNEAPVSDLEDDNTDWHFPNPISRKSSFRSASFKSKEKPQVTKRMETGGGDEDKEFRMNLSLPSPSIPPPRSSFYSNENINVARMSRDVLSVFPDDTYRMTSSPKGNVLIINNMNFNGMPYRDGSSVDEENLRKLFAALDYRIHAHKNLSAEEMCREMRRFAALDDHRYRSSAIVVVLSHGEAGVIYGCDDREVNEHRFISALNASNAPLLAGKPKVFFMQACRGEGKDRGFAVDETDGNVPSAAAERTMRLQNDGPQVKLPLEADIVVCRSTPLGYVSWRNSRDGTWFVQALCEVFQEYARTDEIMSLLTKVNNRVSSKFESSKERCKQIGEISSRLRKKLFFFPPHERSLSNNSFV</sequence>
<dbReference type="CDD" id="cd01671">
    <property type="entry name" value="CARD"/>
    <property type="match status" value="1"/>
</dbReference>
<evidence type="ECO:0000256" key="2">
    <source>
        <dbReference type="ARBA" id="ARBA00022670"/>
    </source>
</evidence>
<evidence type="ECO:0000256" key="1">
    <source>
        <dbReference type="ARBA" id="ARBA00010134"/>
    </source>
</evidence>
<dbReference type="InterPro" id="IPR001315">
    <property type="entry name" value="CARD"/>
</dbReference>
<feature type="domain" description="CARD" evidence="12">
    <location>
        <begin position="7"/>
        <end position="95"/>
    </location>
</feature>
<feature type="active site" evidence="7">
    <location>
        <position position="315"/>
    </location>
</feature>
<feature type="compositionally biased region" description="Basic and acidic residues" evidence="9">
    <location>
        <begin position="126"/>
        <end position="138"/>
    </location>
</feature>
<accession>A0A1I8A3N4</accession>
<dbReference type="InterPro" id="IPR016129">
    <property type="entry name" value="Caspase_his_AS"/>
</dbReference>
<dbReference type="PANTHER" id="PTHR47901">
    <property type="entry name" value="CASPASE RECRUITMENT DOMAIN-CONTAINING PROTEIN 18"/>
    <property type="match status" value="1"/>
</dbReference>
<feature type="region of interest" description="Disordered" evidence="9">
    <location>
        <begin position="118"/>
        <end position="148"/>
    </location>
</feature>
<dbReference type="PANTHER" id="PTHR47901:SF8">
    <property type="entry name" value="CASPASE-3"/>
    <property type="match status" value="1"/>
</dbReference>
<dbReference type="PROSITE" id="PS01122">
    <property type="entry name" value="CASPASE_CYS"/>
    <property type="match status" value="1"/>
</dbReference>